<accession>A0AAV5HKE2</accession>
<name>A0AAV5HKE2_9ROSI</name>
<comment type="caution">
    <text evidence="1">The sequence shown here is derived from an EMBL/GenBank/DDBJ whole genome shotgun (WGS) entry which is preliminary data.</text>
</comment>
<sequence length="109" mass="12219">MMLGITSMVYAIVFGIGADIAELLFSSVTTKVMGRMLCFHVASNLQKFIKGLMCLWPGIGKRGPDAPLLNSSSLILWNLTITFFKSPYLHFFLDKFQSIKEEEKANLKP</sequence>
<proteinExistence type="predicted"/>
<dbReference type="AlphaFoldDB" id="A0AAV5HKE2"/>
<reference evidence="1 2" key="1">
    <citation type="journal article" date="2021" name="Commun. Biol.">
        <title>The genome of Shorea leprosula (Dipterocarpaceae) highlights the ecological relevance of drought in aseasonal tropical rainforests.</title>
        <authorList>
            <person name="Ng K.K.S."/>
            <person name="Kobayashi M.J."/>
            <person name="Fawcett J.A."/>
            <person name="Hatakeyama M."/>
            <person name="Paape T."/>
            <person name="Ng C.H."/>
            <person name="Ang C.C."/>
            <person name="Tnah L.H."/>
            <person name="Lee C.T."/>
            <person name="Nishiyama T."/>
            <person name="Sese J."/>
            <person name="O'Brien M.J."/>
            <person name="Copetti D."/>
            <person name="Mohd Noor M.I."/>
            <person name="Ong R.C."/>
            <person name="Putra M."/>
            <person name="Sireger I.Z."/>
            <person name="Indrioko S."/>
            <person name="Kosugi Y."/>
            <person name="Izuno A."/>
            <person name="Isagi Y."/>
            <person name="Lee S.L."/>
            <person name="Shimizu K.K."/>
        </authorList>
    </citation>
    <scope>NUCLEOTIDE SEQUENCE [LARGE SCALE GENOMIC DNA]</scope>
    <source>
        <strain evidence="1">214</strain>
    </source>
</reference>
<evidence type="ECO:0000313" key="2">
    <source>
        <dbReference type="Proteomes" id="UP001054252"/>
    </source>
</evidence>
<protein>
    <submittedName>
        <fullName evidence="1">Uncharacterized protein</fullName>
    </submittedName>
</protein>
<dbReference type="EMBL" id="BPVZ01000001">
    <property type="protein sequence ID" value="GKU86374.1"/>
    <property type="molecule type" value="Genomic_DNA"/>
</dbReference>
<evidence type="ECO:0000313" key="1">
    <source>
        <dbReference type="EMBL" id="GKU86374.1"/>
    </source>
</evidence>
<keyword evidence="2" id="KW-1185">Reference proteome</keyword>
<dbReference type="Proteomes" id="UP001054252">
    <property type="component" value="Unassembled WGS sequence"/>
</dbReference>
<organism evidence="1 2">
    <name type="scientific">Rubroshorea leprosula</name>
    <dbReference type="NCBI Taxonomy" id="152421"/>
    <lineage>
        <taxon>Eukaryota</taxon>
        <taxon>Viridiplantae</taxon>
        <taxon>Streptophyta</taxon>
        <taxon>Embryophyta</taxon>
        <taxon>Tracheophyta</taxon>
        <taxon>Spermatophyta</taxon>
        <taxon>Magnoliopsida</taxon>
        <taxon>eudicotyledons</taxon>
        <taxon>Gunneridae</taxon>
        <taxon>Pentapetalae</taxon>
        <taxon>rosids</taxon>
        <taxon>malvids</taxon>
        <taxon>Malvales</taxon>
        <taxon>Dipterocarpaceae</taxon>
        <taxon>Rubroshorea</taxon>
    </lineage>
</organism>
<gene>
    <name evidence="1" type="ORF">SLEP1_g908</name>
</gene>